<evidence type="ECO:0000313" key="1">
    <source>
        <dbReference type="EMBL" id="SVB33112.1"/>
    </source>
</evidence>
<dbReference type="Gene3D" id="3.40.50.150">
    <property type="entry name" value="Vaccinia Virus protein VP39"/>
    <property type="match status" value="1"/>
</dbReference>
<dbReference type="AlphaFoldDB" id="A0A382D4Z2"/>
<accession>A0A382D4Z2</accession>
<sequence>MIESLIDSHSRILDIGCGEGELIEQLENNIYAKTYGIELNPNLARKAITKGFRVVQGNAEKDLSQYANQSFDYVILSQTLQAMVKPKEVLLELLRIGSKAIVSFPNFGHWKIRLQLLLTGKMPVTESLPYAWYDTPNIHFFTIQDFQNLCVDLNIVIEKSIGLSTKGKQFDIPLGISGANLFTHEAIFLLSYRTYEPIKLKSSKKVFIKNSVLAR</sequence>
<dbReference type="InterPro" id="IPR029063">
    <property type="entry name" value="SAM-dependent_MTases_sf"/>
</dbReference>
<proteinExistence type="predicted"/>
<dbReference type="InterPro" id="IPR010743">
    <property type="entry name" value="Methionine_synth_MetW"/>
</dbReference>
<gene>
    <name evidence="1" type="ORF">METZ01_LOCUS185966</name>
</gene>
<dbReference type="Pfam" id="PF07021">
    <property type="entry name" value="MetW"/>
    <property type="match status" value="1"/>
</dbReference>
<reference evidence="1" key="1">
    <citation type="submission" date="2018-05" db="EMBL/GenBank/DDBJ databases">
        <authorList>
            <person name="Lanie J.A."/>
            <person name="Ng W.-L."/>
            <person name="Kazmierczak K.M."/>
            <person name="Andrzejewski T.M."/>
            <person name="Davidsen T.M."/>
            <person name="Wayne K.J."/>
            <person name="Tettelin H."/>
            <person name="Glass J.I."/>
            <person name="Rusch D."/>
            <person name="Podicherti R."/>
            <person name="Tsui H.-C.T."/>
            <person name="Winkler M.E."/>
        </authorList>
    </citation>
    <scope>NUCLEOTIDE SEQUENCE</scope>
</reference>
<protein>
    <recommendedName>
        <fullName evidence="2">Methionine biosynthesis protein MetW</fullName>
    </recommendedName>
</protein>
<evidence type="ECO:0008006" key="2">
    <source>
        <dbReference type="Google" id="ProtNLM"/>
    </source>
</evidence>
<dbReference type="NCBIfam" id="TIGR02081">
    <property type="entry name" value="metW"/>
    <property type="match status" value="1"/>
</dbReference>
<dbReference type="PANTHER" id="PTHR43861:SF1">
    <property type="entry name" value="TRANS-ACONITATE 2-METHYLTRANSFERASE"/>
    <property type="match status" value="1"/>
</dbReference>
<dbReference type="PANTHER" id="PTHR43861">
    <property type="entry name" value="TRANS-ACONITATE 2-METHYLTRANSFERASE-RELATED"/>
    <property type="match status" value="1"/>
</dbReference>
<dbReference type="CDD" id="cd02440">
    <property type="entry name" value="AdoMet_MTases"/>
    <property type="match status" value="1"/>
</dbReference>
<name>A0A382D4Z2_9ZZZZ</name>
<dbReference type="SUPFAM" id="SSF53335">
    <property type="entry name" value="S-adenosyl-L-methionine-dependent methyltransferases"/>
    <property type="match status" value="1"/>
</dbReference>
<dbReference type="EMBL" id="UINC01037516">
    <property type="protein sequence ID" value="SVB33112.1"/>
    <property type="molecule type" value="Genomic_DNA"/>
</dbReference>
<organism evidence="1">
    <name type="scientific">marine metagenome</name>
    <dbReference type="NCBI Taxonomy" id="408172"/>
    <lineage>
        <taxon>unclassified sequences</taxon>
        <taxon>metagenomes</taxon>
        <taxon>ecological metagenomes</taxon>
    </lineage>
</organism>